<dbReference type="PROSITE" id="PS51375">
    <property type="entry name" value="PPR"/>
    <property type="match status" value="1"/>
</dbReference>
<feature type="non-terminal residue" evidence="9">
    <location>
        <position position="1"/>
    </location>
</feature>
<feature type="domain" description="C3H1-type" evidence="8">
    <location>
        <begin position="1292"/>
        <end position="1320"/>
    </location>
</feature>
<keyword evidence="10" id="KW-1185">Reference proteome</keyword>
<feature type="compositionally biased region" description="Basic and acidic residues" evidence="7">
    <location>
        <begin position="369"/>
        <end position="383"/>
    </location>
</feature>
<dbReference type="Proteomes" id="UP001159427">
    <property type="component" value="Unassembled WGS sequence"/>
</dbReference>
<feature type="compositionally biased region" description="Acidic residues" evidence="7">
    <location>
        <begin position="211"/>
        <end position="244"/>
    </location>
</feature>
<keyword evidence="1 6" id="KW-0479">Metal-binding</keyword>
<feature type="compositionally biased region" description="Polar residues" evidence="7">
    <location>
        <begin position="60"/>
        <end position="76"/>
    </location>
</feature>
<dbReference type="PANTHER" id="PTHR47939">
    <property type="entry name" value="MEMBRANE-ASSOCIATED SALT-INDUCIBLE PROTEIN-LIKE"/>
    <property type="match status" value="1"/>
</dbReference>
<dbReference type="Gene3D" id="4.10.1000.10">
    <property type="entry name" value="Zinc finger, CCCH-type"/>
    <property type="match status" value="1"/>
</dbReference>
<feature type="compositionally biased region" description="Polar residues" evidence="7">
    <location>
        <begin position="131"/>
        <end position="150"/>
    </location>
</feature>
<feature type="compositionally biased region" description="Polar residues" evidence="7">
    <location>
        <begin position="247"/>
        <end position="261"/>
    </location>
</feature>
<feature type="zinc finger region" description="C3H1-type" evidence="6">
    <location>
        <begin position="1175"/>
        <end position="1203"/>
    </location>
</feature>
<dbReference type="InterPro" id="IPR036855">
    <property type="entry name" value="Znf_CCCH_sf"/>
</dbReference>
<dbReference type="EMBL" id="CALNXI010000606">
    <property type="protein sequence ID" value="CAH3030007.1"/>
    <property type="molecule type" value="Genomic_DNA"/>
</dbReference>
<feature type="region of interest" description="Disordered" evidence="7">
    <location>
        <begin position="14"/>
        <end position="81"/>
    </location>
</feature>
<dbReference type="NCBIfam" id="TIGR00756">
    <property type="entry name" value="PPR"/>
    <property type="match status" value="1"/>
</dbReference>
<feature type="compositionally biased region" description="Polar residues" evidence="7">
    <location>
        <begin position="286"/>
        <end position="300"/>
    </location>
</feature>
<feature type="region of interest" description="Disordered" evidence="7">
    <location>
        <begin position="89"/>
        <end position="108"/>
    </location>
</feature>
<feature type="region of interest" description="Disordered" evidence="7">
    <location>
        <begin position="186"/>
        <end position="417"/>
    </location>
</feature>
<dbReference type="Gene3D" id="1.25.40.10">
    <property type="entry name" value="Tetratricopeptide repeat domain"/>
    <property type="match status" value="2"/>
</dbReference>
<feature type="compositionally biased region" description="Polar residues" evidence="7">
    <location>
        <begin position="612"/>
        <end position="631"/>
    </location>
</feature>
<feature type="compositionally biased region" description="Basic residues" evidence="7">
    <location>
        <begin position="20"/>
        <end position="37"/>
    </location>
</feature>
<evidence type="ECO:0000256" key="2">
    <source>
        <dbReference type="ARBA" id="ARBA00022737"/>
    </source>
</evidence>
<evidence type="ECO:0000256" key="5">
    <source>
        <dbReference type="PROSITE-ProRule" id="PRU00708"/>
    </source>
</evidence>
<evidence type="ECO:0000256" key="3">
    <source>
        <dbReference type="ARBA" id="ARBA00022771"/>
    </source>
</evidence>
<dbReference type="SMART" id="SM00356">
    <property type="entry name" value="ZnF_C3H1"/>
    <property type="match status" value="2"/>
</dbReference>
<dbReference type="Pfam" id="PF14669">
    <property type="entry name" value="Asp_Glu_race_2"/>
    <property type="match status" value="1"/>
</dbReference>
<feature type="compositionally biased region" description="Low complexity" evidence="7">
    <location>
        <begin position="524"/>
        <end position="537"/>
    </location>
</feature>
<evidence type="ECO:0000313" key="10">
    <source>
        <dbReference type="Proteomes" id="UP001159427"/>
    </source>
</evidence>
<sequence length="2046" mass="228664">ECVKGLHLVCSMKVEQSLRGGKKGAPRSRGRGQRKTFQKTDLMVTLPNEESKESRLKPPVSSTQPRKIVRISQNKTESTDLEKVTVKSLEEIKREKELRKESAVLSRLSIPSLHDPASKVANGSAADSAENDVNGSKPTSSASVPGSSTAKPKLRDFSIPLKPLPAQSSANCKILHAKPQVATVSSLSQVEEHEMETREVRMDFDSKLAEQDFDYVDDEEESDSVEDYDEDFLLKEDEEIEMEGDSSLKQSLNSNFSSYTSDEPEDDEISLHPDDSLFDEEDEPRSSNSRTFGRRSGSQSKDLRSQITDRQKGNSTKMINITVGEPEGNEVKDERQGMSESSEQDESLLKRSENRERDSRNSSHKRLSRERDNRHGPRDSRHFVDRRKGRAQFRGSVPMRGKGSHGSRQAPRKGNVPNVFPNTIPPLPSLLGHGGGLLPLPSPANMGLVSQIQRALEANIVNNLKTQVEMLTNPPPVPGEIITNFDQSKKHTSVLRGAQNVPNDFRNSGRHSARRTHNTQPKASSVSKQSSISTVTQPAQISSQQNDNKGRDIPKWLQKTYKQGQESQANAVRGFISTKDEQNTAVSPRSKNTATAKESFEYGHSSRPIIDSTLTHRSPYSDSNVEMQLSSNKRRSPFHAEEVPHRGKIVVATSPEGIPQPRMQNRSPKQLYPEQFQTGSYLSKPWHLPKQELEEHQKLHQLGHVNSQDHLVVVEPASVQQQIKVDIPDVSYDLVNELLQNGNLGAAWQMIEKLRSMNHPPDLSVLQHVLTLCSKHLQDPDVAAQVAHNAFDMIGGMVVHHNRHNYETLIKTLCHSGQYIRAYEMLELMKKDSHAPTYDVFLDLVQASVKDPEWAFSLLDEIKQSGVFRSKICSDLILLGCKSGEFFIERTWLLFQEALKNQVQVTAEAISAILFTLAQANEWDKIMSVLLAVSEALPGEILKSAVLMATQKIDWIEAVIAVLAMTPAEKGLVLDEDVWNTFLSNCCTDHGNNISFAQRVYSLMQQNEIPLSPMSVNNYMRALSHCGNWMAALELFTAVHKDPQVVQQAQALKSGLIALSSALQKAAASSGMLNVVHFMMVHHIKPEDSVLQSAVEYLDNEKNYKGVQEFFKQLQDNAIVAPLVVYKEIVSSLEKWIEHPEASTEPYAAMRRAYPSGQSHAANKNEASSDSVKNEAPRKVCKYIGTLKGCFSGAKCKFLHPEGSMPVHEGSQQTAPQSVKPVPAATLQTLQQNTNSSAGNAPVINAAAESEMSPFLLQSTSVNPLPFTINLGGVQGTSTEQSHCSMKSQKQSQATQLCKFFNTHQWCRWGDNCRFIHHTSSVAMEADSNTVVPELPPVRSTEARVSKNHTGNPFVLRSLSSTSSFASENRLFGFANNWQPPSSGFQPAAPVTPTVHSAAAKPVTASNHFQLVDGSQLVGKNPFSPNFPGRTQSLDSLSEHKATEHNQQAHSAPVVPERPGISHFRFPSKKSIEFYLPRIQFASQQNSWEDLGYVYVSMKKEAVEINNSVIECFYQSFQTFCAADTIGQSFERFAERIERNLKETMAELDKVDKEFIGQIGVALMYFCYRSKHFIQGRQILYLLHKLGIDYYLYSGEFGLQQRPLTATEVVLTAVDICLNLEKPAYDDAVVVLQSTNLALSYYERETVLTTEEADWKRRVFLCLCKKFMDDKQLHIVKELLSQVGNIDVFGRDVVNVLYNELVVALINNNEPHVTTEVVKIMDANSILVDPETTRALVRGFGAAGFGAQARQHFSNGCDAGVYPDSFKIDDPWTVVIGTSFSAVESQLYIARHLDVLCPHIEKQACASGDAVLDDKYYRPLKVVIESDEEQTVVNKFMRGDEIIRYVREMLCTVLANDFNPPLACHPKMRDEEVIVDAMSLKRWFRANPASGRSRRGDRLLSPSRAHTSGSNPYLLPGMTNVVPTDDQRGDRRVFVVSEADSLAPGKTIEPEEVQPATFLNRRGQPLTRDALYKVRSRLKNFTIEDIGLGSQGGNKIFIEESLIPARRELLHKCNEFKKKCKLRYIWSFYVRAMLAPHFKSVPRKVW</sequence>
<dbReference type="PROSITE" id="PS50103">
    <property type="entry name" value="ZF_C3H1"/>
    <property type="match status" value="2"/>
</dbReference>
<proteinExistence type="predicted"/>
<keyword evidence="2" id="KW-0677">Repeat</keyword>
<feature type="region of interest" description="Disordered" evidence="7">
    <location>
        <begin position="1889"/>
        <end position="1919"/>
    </location>
</feature>
<gene>
    <name evidence="9" type="ORF">PEVE_00037222</name>
</gene>
<dbReference type="SUPFAM" id="SSF90229">
    <property type="entry name" value="CCCH zinc finger"/>
    <property type="match status" value="1"/>
</dbReference>
<evidence type="ECO:0000313" key="9">
    <source>
        <dbReference type="EMBL" id="CAH3030007.1"/>
    </source>
</evidence>
<feature type="zinc finger region" description="C3H1-type" evidence="6">
    <location>
        <begin position="1292"/>
        <end position="1320"/>
    </location>
</feature>
<organism evidence="9 10">
    <name type="scientific">Porites evermanni</name>
    <dbReference type="NCBI Taxonomy" id="104178"/>
    <lineage>
        <taxon>Eukaryota</taxon>
        <taxon>Metazoa</taxon>
        <taxon>Cnidaria</taxon>
        <taxon>Anthozoa</taxon>
        <taxon>Hexacorallia</taxon>
        <taxon>Scleractinia</taxon>
        <taxon>Fungiina</taxon>
        <taxon>Poritidae</taxon>
        <taxon>Porites</taxon>
    </lineage>
</organism>
<feature type="compositionally biased region" description="Basic and acidic residues" evidence="7">
    <location>
        <begin position="347"/>
        <end position="361"/>
    </location>
</feature>
<evidence type="ECO:0000256" key="7">
    <source>
        <dbReference type="SAM" id="MobiDB-lite"/>
    </source>
</evidence>
<feature type="compositionally biased region" description="Basic and acidic residues" evidence="7">
    <location>
        <begin position="301"/>
        <end position="312"/>
    </location>
</feature>
<feature type="compositionally biased region" description="Polar residues" evidence="7">
    <location>
        <begin position="538"/>
        <end position="547"/>
    </location>
</feature>
<evidence type="ECO:0000256" key="1">
    <source>
        <dbReference type="ARBA" id="ARBA00022723"/>
    </source>
</evidence>
<dbReference type="InterPro" id="IPR029435">
    <property type="entry name" value="TOPAZ1_dom"/>
</dbReference>
<dbReference type="InterPro" id="IPR002885">
    <property type="entry name" value="PPR_rpt"/>
</dbReference>
<dbReference type="InterPro" id="IPR050667">
    <property type="entry name" value="PPR-containing_protein"/>
</dbReference>
<feature type="region of interest" description="Disordered" evidence="7">
    <location>
        <begin position="114"/>
        <end position="162"/>
    </location>
</feature>
<accession>A0ABN8MK30</accession>
<keyword evidence="4 6" id="KW-0862">Zinc</keyword>
<dbReference type="InterPro" id="IPR011990">
    <property type="entry name" value="TPR-like_helical_dom_sf"/>
</dbReference>
<dbReference type="Pfam" id="PF00642">
    <property type="entry name" value="zf-CCCH"/>
    <property type="match status" value="1"/>
</dbReference>
<protein>
    <recommendedName>
        <fullName evidence="8">C3H1-type domain-containing protein</fullName>
    </recommendedName>
</protein>
<reference evidence="9 10" key="1">
    <citation type="submission" date="2022-05" db="EMBL/GenBank/DDBJ databases">
        <authorList>
            <consortium name="Genoscope - CEA"/>
            <person name="William W."/>
        </authorList>
    </citation>
    <scope>NUCLEOTIDE SEQUENCE [LARGE SCALE GENOMIC DNA]</scope>
</reference>
<feature type="compositionally biased region" description="Basic and acidic residues" evidence="7">
    <location>
        <begin position="190"/>
        <end position="210"/>
    </location>
</feature>
<feature type="compositionally biased region" description="Basic residues" evidence="7">
    <location>
        <begin position="508"/>
        <end position="517"/>
    </location>
</feature>
<name>A0ABN8MK30_9CNID</name>
<feature type="compositionally biased region" description="Polar residues" evidence="7">
    <location>
        <begin position="583"/>
        <end position="596"/>
    </location>
</feature>
<comment type="caution">
    <text evidence="9">The sequence shown here is derived from an EMBL/GenBank/DDBJ whole genome shotgun (WGS) entry which is preliminary data.</text>
</comment>
<dbReference type="InterPro" id="IPR000571">
    <property type="entry name" value="Znf_CCCH"/>
</dbReference>
<feature type="compositionally biased region" description="Basic and acidic residues" evidence="7">
    <location>
        <begin position="89"/>
        <end position="102"/>
    </location>
</feature>
<dbReference type="PANTHER" id="PTHR47939:SF13">
    <property type="entry name" value="OS03G0201400 PROTEIN"/>
    <property type="match status" value="1"/>
</dbReference>
<feature type="region of interest" description="Disordered" evidence="7">
    <location>
        <begin position="1421"/>
        <end position="1456"/>
    </location>
</feature>
<evidence type="ECO:0000259" key="8">
    <source>
        <dbReference type="PROSITE" id="PS50103"/>
    </source>
</evidence>
<feature type="repeat" description="PPR" evidence="5">
    <location>
        <begin position="802"/>
        <end position="836"/>
    </location>
</feature>
<evidence type="ECO:0000256" key="4">
    <source>
        <dbReference type="ARBA" id="ARBA00022833"/>
    </source>
</evidence>
<feature type="region of interest" description="Disordered" evidence="7">
    <location>
        <begin position="494"/>
        <end position="552"/>
    </location>
</feature>
<evidence type="ECO:0000256" key="6">
    <source>
        <dbReference type="PROSITE-ProRule" id="PRU00723"/>
    </source>
</evidence>
<feature type="domain" description="C3H1-type" evidence="8">
    <location>
        <begin position="1175"/>
        <end position="1203"/>
    </location>
</feature>
<feature type="region of interest" description="Disordered" evidence="7">
    <location>
        <begin position="576"/>
        <end position="643"/>
    </location>
</feature>
<keyword evidence="3 6" id="KW-0863">Zinc-finger</keyword>